<dbReference type="Proteomes" id="UP000248333">
    <property type="component" value="Unassembled WGS sequence"/>
</dbReference>
<reference evidence="2 3" key="1">
    <citation type="submission" date="2018-03" db="EMBL/GenBank/DDBJ databases">
        <title>Bioinformatic expansion and discovery of thiopeptide antibiotics.</title>
        <authorList>
            <person name="Schwalen C.J."/>
            <person name="Hudson G.A."/>
            <person name="Mitchell D.A."/>
        </authorList>
    </citation>
    <scope>NUCLEOTIDE SEQUENCE [LARGE SCALE GENOMIC DNA]</scope>
    <source>
        <strain evidence="2 3">NRRL 8041</strain>
    </source>
</reference>
<keyword evidence="3" id="KW-1185">Reference proteome</keyword>
<dbReference type="PANTHER" id="PTHR37318">
    <property type="entry name" value="BSL7504 PROTEIN"/>
    <property type="match status" value="1"/>
</dbReference>
<dbReference type="OrthoDB" id="4952043at2"/>
<sequence>MAKLDPLLLDPTRLAIVSLLAAAEWAEFGFVRDSVQLSDSALSKQATTLSKNEYVEVRKGYVGKRPRTWLNLTDAGRSNLAEHISALQAIAEKARSDGAQQPRDPSVP</sequence>
<evidence type="ECO:0000313" key="2">
    <source>
        <dbReference type="EMBL" id="PYC67276.1"/>
    </source>
</evidence>
<dbReference type="EMBL" id="PYBV01000028">
    <property type="protein sequence ID" value="PYC67276.1"/>
    <property type="molecule type" value="Genomic_DNA"/>
</dbReference>
<protein>
    <submittedName>
        <fullName evidence="2">MarR family transcriptional regulator</fullName>
    </submittedName>
</protein>
<dbReference type="InterPro" id="IPR036390">
    <property type="entry name" value="WH_DNA-bd_sf"/>
</dbReference>
<dbReference type="SUPFAM" id="SSF46785">
    <property type="entry name" value="Winged helix' DNA-binding domain"/>
    <property type="match status" value="1"/>
</dbReference>
<gene>
    <name evidence="2" type="ORF">C7C45_22715</name>
</gene>
<feature type="domain" description="Winged helix DNA-binding" evidence="1">
    <location>
        <begin position="13"/>
        <end position="90"/>
    </location>
</feature>
<comment type="caution">
    <text evidence="2">The sequence shown here is derived from an EMBL/GenBank/DDBJ whole genome shotgun (WGS) entry which is preliminary data.</text>
</comment>
<evidence type="ECO:0000313" key="3">
    <source>
        <dbReference type="Proteomes" id="UP000248333"/>
    </source>
</evidence>
<dbReference type="RefSeq" id="WP_110565705.1">
    <property type="nucleotide sequence ID" value="NZ_PYBV01000028.1"/>
</dbReference>
<evidence type="ECO:0000259" key="1">
    <source>
        <dbReference type="Pfam" id="PF13601"/>
    </source>
</evidence>
<dbReference type="PANTHER" id="PTHR37318:SF1">
    <property type="entry name" value="BSL7504 PROTEIN"/>
    <property type="match status" value="1"/>
</dbReference>
<dbReference type="InterPro" id="IPR036388">
    <property type="entry name" value="WH-like_DNA-bd_sf"/>
</dbReference>
<dbReference type="AlphaFoldDB" id="A0A318NYC5"/>
<dbReference type="Gene3D" id="1.10.10.10">
    <property type="entry name" value="Winged helix-like DNA-binding domain superfamily/Winged helix DNA-binding domain"/>
    <property type="match status" value="1"/>
</dbReference>
<proteinExistence type="predicted"/>
<dbReference type="InterPro" id="IPR027395">
    <property type="entry name" value="WH_DNA-bd_dom"/>
</dbReference>
<dbReference type="Pfam" id="PF13601">
    <property type="entry name" value="HTH_34"/>
    <property type="match status" value="1"/>
</dbReference>
<organism evidence="2 3">
    <name type="scientific">Micromonospora arborensis</name>
    <dbReference type="NCBI Taxonomy" id="2116518"/>
    <lineage>
        <taxon>Bacteria</taxon>
        <taxon>Bacillati</taxon>
        <taxon>Actinomycetota</taxon>
        <taxon>Actinomycetes</taxon>
        <taxon>Micromonosporales</taxon>
        <taxon>Micromonosporaceae</taxon>
        <taxon>Micromonospora</taxon>
    </lineage>
</organism>
<accession>A0A318NYC5</accession>
<name>A0A318NYC5_9ACTN</name>